<dbReference type="Proteomes" id="UP000694888">
    <property type="component" value="Unplaced"/>
</dbReference>
<accession>A0ABM0JHP4</accession>
<gene>
    <name evidence="3" type="primary">LOC101849357</name>
</gene>
<reference evidence="3" key="1">
    <citation type="submission" date="2025-08" db="UniProtKB">
        <authorList>
            <consortium name="RefSeq"/>
        </authorList>
    </citation>
    <scope>IDENTIFICATION</scope>
</reference>
<name>A0ABM0JHP4_APLCA</name>
<evidence type="ECO:0000313" key="3">
    <source>
        <dbReference type="RefSeq" id="XP_005093893.1"/>
    </source>
</evidence>
<protein>
    <submittedName>
        <fullName evidence="3">Uncharacterized protein LOC101849357</fullName>
    </submittedName>
</protein>
<sequence length="438" mass="50613">MLSQMPLRLGVPEVLNFQNFEEQPRHKLQQTSVFSTLDLEWNCRTWVLDWERRVLRGRAVPPRKYRSVCCFSLSHYHDVRECLARYHDNCKEQVGQDRFVWTSYVSALVQKHRKLQPWINMKPNGCTLNRCLYPLLRLGFYLKVTDDDLVSVIVAEIIKCTGSLEFMFNFYPGMSLTLYTLLLWSNSSSLFDSLMTKEYFSMIFAEGRTREVLPKDLYKCSAPYLKYLITRLRPLHAKGDHAHPDSFNLKTLLERPFDNTCTSSAYRSYPLLTLGIMFHDAELVHLLVHRGASLQASYFDYDSDCLSTAEEKMVTMINTLLISEQFLSKCGNDISEHIDSFVFQISTYLPLLKRSMLRPNVSKACGVWRGGREPTELNRHVAEEWGIGHTPPFPSLLSICKFVIREQILQADNTLLPSAIAMLPIPEMLKAYVGLHLD</sequence>
<dbReference type="InterPro" id="IPR001496">
    <property type="entry name" value="SOCS_box"/>
</dbReference>
<feature type="domain" description="SOCS box" evidence="1">
    <location>
        <begin position="394"/>
        <end position="432"/>
    </location>
</feature>
<organism evidence="2 3">
    <name type="scientific">Aplysia californica</name>
    <name type="common">California sea hare</name>
    <dbReference type="NCBI Taxonomy" id="6500"/>
    <lineage>
        <taxon>Eukaryota</taxon>
        <taxon>Metazoa</taxon>
        <taxon>Spiralia</taxon>
        <taxon>Lophotrochozoa</taxon>
        <taxon>Mollusca</taxon>
        <taxon>Gastropoda</taxon>
        <taxon>Heterobranchia</taxon>
        <taxon>Euthyneura</taxon>
        <taxon>Tectipleura</taxon>
        <taxon>Aplysiida</taxon>
        <taxon>Aplysioidea</taxon>
        <taxon>Aplysiidae</taxon>
        <taxon>Aplysia</taxon>
    </lineage>
</organism>
<dbReference type="RefSeq" id="XP_005093893.1">
    <property type="nucleotide sequence ID" value="XM_005093836.3"/>
</dbReference>
<dbReference type="Pfam" id="PF07525">
    <property type="entry name" value="SOCS_box"/>
    <property type="match status" value="1"/>
</dbReference>
<evidence type="ECO:0000313" key="2">
    <source>
        <dbReference type="Proteomes" id="UP000694888"/>
    </source>
</evidence>
<dbReference type="GeneID" id="101849357"/>
<evidence type="ECO:0000259" key="1">
    <source>
        <dbReference type="Pfam" id="PF07525"/>
    </source>
</evidence>
<proteinExistence type="predicted"/>
<keyword evidence="2" id="KW-1185">Reference proteome</keyword>